<name>A0AAV1PXU0_SCOSC</name>
<dbReference type="InterPro" id="IPR011256">
    <property type="entry name" value="Reg_factor_effector_dom_sf"/>
</dbReference>
<keyword evidence="7" id="KW-0732">Signal</keyword>
<protein>
    <submittedName>
        <fullName evidence="9">Uncharacterized protein LOC115434579</fullName>
    </submittedName>
</protein>
<dbReference type="SUPFAM" id="SSF52540">
    <property type="entry name" value="P-loop containing nucleoside triphosphate hydrolases"/>
    <property type="match status" value="3"/>
</dbReference>
<proteinExistence type="inferred from homology"/>
<sequence>MEKTLLVLVALVLVSSCKGQKWTPPGFCHQKKCPEFKVVETNQDFEERLYVATEWITTKVESSQSSDVMAAYSRLKTYCQKQNGAGYEISDDTWPALITVTEGEDRSALSMSWFVPPGTKTPENTDESVTLQSRPETTVYVSCRLLPVFPASGAGDKTLYCTFKIKANKTPDLRLVLVGSQWYGAESVGSRILGGEEFEWGERTVHTVTHMGQVNGKLIQLVKAPVWLRSYTLCDTAELVKEELVLSVTHCKPGPHAFILLVEADLPFTVSCAKAAEAHLELYGKNVWSHTVVLFTCVDWLGSTNIEEYIAGEGDGLAQLLERCGGRYVIDNTEESLSQRLLDQVQTLVKKNEGKHLEIKEKVLQKIHERREEVKKRAEIRRQKRIKEKKTQENEAETSLSEITIVLLGWVFGDKTSVGSSILGIPKSDGRTEECGTQTTVIGKQQLKVTVVDTPGWWKFFSASLVPSSVKSEIMKALDQHRATTHTSTMESPQNQDSSSQAFLLMIPADTSFTNEQRKIIEDNMRPLGEAVWQNTILVFTRGHWLRDYRIEQHIESEGDALIWLVEKCGNRYIVFNNDTTEQCKSVIETQVERLLEMVKEMLSIRQSTPKEETQQTAVTEEHTEAAASEEPVDEDLKKMVEHLHRIWCWRSWEIEEVAARFDERPMEVRTCDDDSMKRLIEFKRKQLEKLLLEELCGKSLEEVMEIVLEIYFHKECGAFDIVSIICENDAFKPEWKQLFEREWSRRESRLMDYVFRRNFTKKEAFGHKTPDLRLVLVGSQMHGSESVANRILGEELEWGKMIANSVTHKRQVSGKLIQLVKAPVWLRGYSLCDTAELVKEELVLSVTHCKPGPHAFILLVEADLPFTHACAKAVEAHLELYGKNVWNHTVVLFTCVDWLGSTNIEEYIAGEGDGLAQLLKRCGGRYVIDSTEESLSQTLLDRVQALVKKNEGRHFEIEEKELQKIHKRREEVKKRAEIRGQKIIKEKKTQENEAETSLSELTIVLLGWVFTRKTSVGCSILGVPEMDGRTEECMTQTKLISKQQLKVTVVDTPGWWKFFSASLVPRSVKSEIMKAFDQHRATTHTSTMESPQNQDSSSQAFLLMIPADTSFTNEQRKIIEDNMRPLGEAVWQNTILVFTRGHWLRDYRIEQHIESEGDALIWLVEKCGNRYFVFNDETTEQSEIETQVEKLLEMVKEMLSRGQSTPKEETQQTAVTEDHTEAAASEEPVDEDLKKMVEHLHRIWRWRSWEIEEVAARFDERPMEVRTRDDDSMKSHLIDFKRKELEKLLREELCGKSLEEVMEFVLEIYFHKECGAFDIVSIICENDTFKPEWKQLFEREWSRREVRLMEYVLKQNFTDKKASGRDADTPKKINSFERISAWVKEQIRRVLK</sequence>
<keyword evidence="5" id="KW-0175">Coiled coil</keyword>
<evidence type="ECO:0000256" key="3">
    <source>
        <dbReference type="ARBA" id="ARBA00022741"/>
    </source>
</evidence>
<dbReference type="Pfam" id="PF04548">
    <property type="entry name" value="AIG1"/>
    <property type="match status" value="4"/>
</dbReference>
<dbReference type="Gene3D" id="3.20.80.10">
    <property type="entry name" value="Regulatory factor, effector binding domain"/>
    <property type="match status" value="1"/>
</dbReference>
<feature type="signal peptide" evidence="7">
    <location>
        <begin position="1"/>
        <end position="19"/>
    </location>
</feature>
<evidence type="ECO:0000256" key="5">
    <source>
        <dbReference type="SAM" id="Coils"/>
    </source>
</evidence>
<reference evidence="9 10" key="1">
    <citation type="submission" date="2024-01" db="EMBL/GenBank/DDBJ databases">
        <authorList>
            <person name="Alioto T."/>
            <person name="Alioto T."/>
            <person name="Gomez Garrido J."/>
        </authorList>
    </citation>
    <scope>NUCLEOTIDE SEQUENCE [LARGE SCALE GENOMIC DNA]</scope>
</reference>
<dbReference type="Gene3D" id="3.40.50.300">
    <property type="entry name" value="P-loop containing nucleotide triphosphate hydrolases"/>
    <property type="match status" value="4"/>
</dbReference>
<feature type="coiled-coil region" evidence="5">
    <location>
        <begin position="357"/>
        <end position="395"/>
    </location>
</feature>
<accession>A0AAV1PXU0</accession>
<evidence type="ECO:0000256" key="2">
    <source>
        <dbReference type="ARBA" id="ARBA00009817"/>
    </source>
</evidence>
<dbReference type="PROSITE" id="PS51720">
    <property type="entry name" value="G_AIG1"/>
    <property type="match status" value="3"/>
</dbReference>
<organism evidence="9 10">
    <name type="scientific">Scomber scombrus</name>
    <name type="common">Atlantic mackerel</name>
    <name type="synonym">Scomber vernalis</name>
    <dbReference type="NCBI Taxonomy" id="13677"/>
    <lineage>
        <taxon>Eukaryota</taxon>
        <taxon>Metazoa</taxon>
        <taxon>Chordata</taxon>
        <taxon>Craniata</taxon>
        <taxon>Vertebrata</taxon>
        <taxon>Euteleostomi</taxon>
        <taxon>Actinopterygii</taxon>
        <taxon>Neopterygii</taxon>
        <taxon>Teleostei</taxon>
        <taxon>Neoteleostei</taxon>
        <taxon>Acanthomorphata</taxon>
        <taxon>Pelagiaria</taxon>
        <taxon>Scombriformes</taxon>
        <taxon>Scombridae</taxon>
        <taxon>Scomber</taxon>
    </lineage>
</organism>
<feature type="chain" id="PRO_5043886479" evidence="7">
    <location>
        <begin position="20"/>
        <end position="1393"/>
    </location>
</feature>
<keyword evidence="10" id="KW-1185">Reference proteome</keyword>
<feature type="domain" description="AIG1-type G" evidence="8">
    <location>
        <begin position="400"/>
        <end position="620"/>
    </location>
</feature>
<feature type="region of interest" description="Disordered" evidence="6">
    <location>
        <begin position="1200"/>
        <end position="1229"/>
    </location>
</feature>
<feature type="domain" description="AIG1-type G" evidence="8">
    <location>
        <begin position="770"/>
        <end position="965"/>
    </location>
</feature>
<dbReference type="GO" id="GO:0005525">
    <property type="term" value="F:GTP binding"/>
    <property type="evidence" value="ECO:0007669"/>
    <property type="project" value="UniProtKB-KW"/>
</dbReference>
<gene>
    <name evidence="9" type="ORF">FSCOSCO3_A013505</name>
</gene>
<dbReference type="Pfam" id="PF04832">
    <property type="entry name" value="SOUL"/>
    <property type="match status" value="1"/>
</dbReference>
<dbReference type="InterPro" id="IPR006703">
    <property type="entry name" value="G_AIG1"/>
</dbReference>
<dbReference type="PANTHER" id="PTHR10903">
    <property type="entry name" value="GTPASE, IMAP FAMILY MEMBER-RELATED"/>
    <property type="match status" value="1"/>
</dbReference>
<dbReference type="InterPro" id="IPR045058">
    <property type="entry name" value="GIMA/IAN/Toc"/>
</dbReference>
<dbReference type="EMBL" id="CAWUFR010000328">
    <property type="protein sequence ID" value="CAK6976000.1"/>
    <property type="molecule type" value="Genomic_DNA"/>
</dbReference>
<keyword evidence="4" id="KW-0342">GTP-binding</keyword>
<evidence type="ECO:0000259" key="8">
    <source>
        <dbReference type="PROSITE" id="PS51720"/>
    </source>
</evidence>
<dbReference type="InterPro" id="IPR027417">
    <property type="entry name" value="P-loop_NTPase"/>
</dbReference>
<evidence type="ECO:0000256" key="7">
    <source>
        <dbReference type="SAM" id="SignalP"/>
    </source>
</evidence>
<dbReference type="Proteomes" id="UP001314229">
    <property type="component" value="Unassembled WGS sequence"/>
</dbReference>
<evidence type="ECO:0000256" key="6">
    <source>
        <dbReference type="SAM" id="MobiDB-lite"/>
    </source>
</evidence>
<comment type="similarity">
    <text evidence="1">Belongs to the TRAFAC class TrmE-Era-EngA-EngB-Septin-like GTPase superfamily. AIG1/Toc34/Toc159-like paraseptin GTPase family. IAN subfamily.</text>
</comment>
<feature type="compositionally biased region" description="Basic and acidic residues" evidence="6">
    <location>
        <begin position="1207"/>
        <end position="1222"/>
    </location>
</feature>
<comment type="similarity">
    <text evidence="2">Belongs to the HEBP family.</text>
</comment>
<comment type="caution">
    <text evidence="9">The sequence shown here is derived from an EMBL/GenBank/DDBJ whole genome shotgun (WGS) entry which is preliminary data.</text>
</comment>
<dbReference type="InterPro" id="IPR006917">
    <property type="entry name" value="SOUL_heme-bd"/>
</dbReference>
<evidence type="ECO:0000256" key="4">
    <source>
        <dbReference type="ARBA" id="ARBA00023134"/>
    </source>
</evidence>
<dbReference type="PROSITE" id="PS51257">
    <property type="entry name" value="PROKAR_LIPOPROTEIN"/>
    <property type="match status" value="1"/>
</dbReference>
<dbReference type="PANTHER" id="PTHR10903:SF107">
    <property type="entry name" value="GTPASE IMAP FAMILY MEMBER 4-LIKE-RELATED"/>
    <property type="match status" value="1"/>
</dbReference>
<feature type="compositionally biased region" description="Basic and acidic residues" evidence="6">
    <location>
        <begin position="609"/>
        <end position="625"/>
    </location>
</feature>
<evidence type="ECO:0000313" key="9">
    <source>
        <dbReference type="EMBL" id="CAK6976000.1"/>
    </source>
</evidence>
<keyword evidence="3" id="KW-0547">Nucleotide-binding</keyword>
<dbReference type="SUPFAM" id="SSF55136">
    <property type="entry name" value="Probable bacterial effector-binding domain"/>
    <property type="match status" value="1"/>
</dbReference>
<feature type="domain" description="AIG1-type G" evidence="8">
    <location>
        <begin position="999"/>
        <end position="1217"/>
    </location>
</feature>
<evidence type="ECO:0000256" key="1">
    <source>
        <dbReference type="ARBA" id="ARBA00008535"/>
    </source>
</evidence>
<evidence type="ECO:0000313" key="10">
    <source>
        <dbReference type="Proteomes" id="UP001314229"/>
    </source>
</evidence>
<feature type="region of interest" description="Disordered" evidence="6">
    <location>
        <begin position="606"/>
        <end position="631"/>
    </location>
</feature>